<proteinExistence type="predicted"/>
<dbReference type="Pfam" id="PF04199">
    <property type="entry name" value="Cyclase"/>
    <property type="match status" value="1"/>
</dbReference>
<evidence type="ECO:0000313" key="1">
    <source>
        <dbReference type="EMBL" id="MBC5690164.1"/>
    </source>
</evidence>
<dbReference type="GO" id="GO:0004061">
    <property type="term" value="F:arylformamidase activity"/>
    <property type="evidence" value="ECO:0007669"/>
    <property type="project" value="InterPro"/>
</dbReference>
<name>A0A923RR18_9FIRM</name>
<reference evidence="1" key="1">
    <citation type="submission" date="2020-08" db="EMBL/GenBank/DDBJ databases">
        <title>Genome public.</title>
        <authorList>
            <person name="Liu C."/>
            <person name="Sun Q."/>
        </authorList>
    </citation>
    <scope>NUCLEOTIDE SEQUENCE</scope>
    <source>
        <strain evidence="1">NSJ-55</strain>
    </source>
</reference>
<dbReference type="PANTHER" id="PTHR31118:SF12">
    <property type="entry name" value="CYCLASE-LIKE PROTEIN 2"/>
    <property type="match status" value="1"/>
</dbReference>
<dbReference type="AlphaFoldDB" id="A0A923RR18"/>
<accession>A0A923RR18</accession>
<comment type="caution">
    <text evidence="1">The sequence shown here is derived from an EMBL/GenBank/DDBJ whole genome shotgun (WGS) entry which is preliminary data.</text>
</comment>
<dbReference type="RefSeq" id="WP_186876825.1">
    <property type="nucleotide sequence ID" value="NZ_JACOPF010000004.1"/>
</dbReference>
<dbReference type="EMBL" id="JACOPF010000004">
    <property type="protein sequence ID" value="MBC5690164.1"/>
    <property type="molecule type" value="Genomic_DNA"/>
</dbReference>
<organism evidence="1 2">
    <name type="scientific">Mediterraneibacter hominis</name>
    <dbReference type="NCBI Taxonomy" id="2763054"/>
    <lineage>
        <taxon>Bacteria</taxon>
        <taxon>Bacillati</taxon>
        <taxon>Bacillota</taxon>
        <taxon>Clostridia</taxon>
        <taxon>Lachnospirales</taxon>
        <taxon>Lachnospiraceae</taxon>
        <taxon>Mediterraneibacter</taxon>
    </lineage>
</organism>
<dbReference type="PANTHER" id="PTHR31118">
    <property type="entry name" value="CYCLASE-LIKE PROTEIN 2"/>
    <property type="match status" value="1"/>
</dbReference>
<sequence length="237" mass="25853">MKEQIISLMQQVMDSSNIVDLSYTLEPGMPVWPTHARFGSIVYETYDEGAVSLHRQLSFGEHTGTHLDAPKHFIKGGASIEEVDVRAVIGRGVRIDASFLEPCGVYTLDMLKKFEEKNGEIQKGDVILLHFGWEEKYGIGKAAEGFLKDWPGLGEDAAQYLLDKGAASVGTDALALDPFGSETYPCHLILLGNGVPIIENLTNLHKLPVFSYVVGLANKIKDGSASPIRVIALTPVK</sequence>
<gene>
    <name evidence="1" type="ORF">H8S37_14700</name>
</gene>
<dbReference type="InterPro" id="IPR007325">
    <property type="entry name" value="KFase/CYL"/>
</dbReference>
<evidence type="ECO:0000313" key="2">
    <source>
        <dbReference type="Proteomes" id="UP000652477"/>
    </source>
</evidence>
<protein>
    <submittedName>
        <fullName evidence="1">Cyclase family protein</fullName>
    </submittedName>
</protein>
<keyword evidence="2" id="KW-1185">Reference proteome</keyword>
<dbReference type="GO" id="GO:0019441">
    <property type="term" value="P:L-tryptophan catabolic process to kynurenine"/>
    <property type="evidence" value="ECO:0007669"/>
    <property type="project" value="InterPro"/>
</dbReference>
<dbReference type="Gene3D" id="3.50.30.50">
    <property type="entry name" value="Putative cyclase"/>
    <property type="match status" value="1"/>
</dbReference>
<dbReference type="SUPFAM" id="SSF102198">
    <property type="entry name" value="Putative cyclase"/>
    <property type="match status" value="1"/>
</dbReference>
<dbReference type="InterPro" id="IPR037175">
    <property type="entry name" value="KFase_sf"/>
</dbReference>
<dbReference type="Proteomes" id="UP000652477">
    <property type="component" value="Unassembled WGS sequence"/>
</dbReference>